<proteinExistence type="predicted"/>
<sequence length="157" mass="17301">MRLLSILTKETVFTTYGEARMRVVFAVKGFDEWALFNDKGAVVPVNAIDVSDGSKAVALVAGVHWLFRASHFGASIRYFVTTDAYPLGGKETLETDIHDISFNAFGDEGVTKARAQMEIISREGTHPAHRFPGALIDAVCKAAEKSREYYGGRARDR</sequence>
<name>A0A1F6EHD6_9BACT</name>
<dbReference type="Proteomes" id="UP000177306">
    <property type="component" value="Unassembled WGS sequence"/>
</dbReference>
<accession>A0A1F6EHD6</accession>
<organism evidence="1 2">
    <name type="scientific">Candidatus Kaiserbacteria bacterium RIFCSPLOWO2_01_FULL_53_17</name>
    <dbReference type="NCBI Taxonomy" id="1798511"/>
    <lineage>
        <taxon>Bacteria</taxon>
        <taxon>Candidatus Kaiseribacteriota</taxon>
    </lineage>
</organism>
<comment type="caution">
    <text evidence="1">The sequence shown here is derived from an EMBL/GenBank/DDBJ whole genome shotgun (WGS) entry which is preliminary data.</text>
</comment>
<reference evidence="1 2" key="1">
    <citation type="journal article" date="2016" name="Nat. Commun.">
        <title>Thousands of microbial genomes shed light on interconnected biogeochemical processes in an aquifer system.</title>
        <authorList>
            <person name="Anantharaman K."/>
            <person name="Brown C.T."/>
            <person name="Hug L.A."/>
            <person name="Sharon I."/>
            <person name="Castelle C.J."/>
            <person name="Probst A.J."/>
            <person name="Thomas B.C."/>
            <person name="Singh A."/>
            <person name="Wilkins M.J."/>
            <person name="Karaoz U."/>
            <person name="Brodie E.L."/>
            <person name="Williams K.H."/>
            <person name="Hubbard S.S."/>
            <person name="Banfield J.F."/>
        </authorList>
    </citation>
    <scope>NUCLEOTIDE SEQUENCE [LARGE SCALE GENOMIC DNA]</scope>
</reference>
<dbReference type="EMBL" id="MFLY01000015">
    <property type="protein sequence ID" value="OGG73058.1"/>
    <property type="molecule type" value="Genomic_DNA"/>
</dbReference>
<evidence type="ECO:0000313" key="1">
    <source>
        <dbReference type="EMBL" id="OGG73058.1"/>
    </source>
</evidence>
<protein>
    <submittedName>
        <fullName evidence="1">Uncharacterized protein</fullName>
    </submittedName>
</protein>
<dbReference type="AlphaFoldDB" id="A0A1F6EHD6"/>
<evidence type="ECO:0000313" key="2">
    <source>
        <dbReference type="Proteomes" id="UP000177306"/>
    </source>
</evidence>
<gene>
    <name evidence="1" type="ORF">A3A38_01930</name>
</gene>